<dbReference type="Pfam" id="PF03101">
    <property type="entry name" value="FAR1"/>
    <property type="match status" value="1"/>
</dbReference>
<dbReference type="EMBL" id="JAKOGI010000799">
    <property type="protein sequence ID" value="KAJ8430382.1"/>
    <property type="molecule type" value="Genomic_DNA"/>
</dbReference>
<organism evidence="2 3">
    <name type="scientific">Carnegiea gigantea</name>
    <dbReference type="NCBI Taxonomy" id="171969"/>
    <lineage>
        <taxon>Eukaryota</taxon>
        <taxon>Viridiplantae</taxon>
        <taxon>Streptophyta</taxon>
        <taxon>Embryophyta</taxon>
        <taxon>Tracheophyta</taxon>
        <taxon>Spermatophyta</taxon>
        <taxon>Magnoliopsida</taxon>
        <taxon>eudicotyledons</taxon>
        <taxon>Gunneridae</taxon>
        <taxon>Pentapetalae</taxon>
        <taxon>Caryophyllales</taxon>
        <taxon>Cactineae</taxon>
        <taxon>Cactaceae</taxon>
        <taxon>Cactoideae</taxon>
        <taxon>Echinocereeae</taxon>
        <taxon>Carnegiea</taxon>
    </lineage>
</organism>
<dbReference type="PANTHER" id="PTHR46328:SF30">
    <property type="entry name" value="OS04G0641500 PROTEIN"/>
    <property type="match status" value="1"/>
</dbReference>
<evidence type="ECO:0000313" key="2">
    <source>
        <dbReference type="EMBL" id="KAJ8430382.1"/>
    </source>
</evidence>
<evidence type="ECO:0000259" key="1">
    <source>
        <dbReference type="Pfam" id="PF03101"/>
    </source>
</evidence>
<reference evidence="2" key="1">
    <citation type="submission" date="2022-04" db="EMBL/GenBank/DDBJ databases">
        <title>Carnegiea gigantea Genome sequencing and assembly v2.</title>
        <authorList>
            <person name="Copetti D."/>
            <person name="Sanderson M.J."/>
            <person name="Burquez A."/>
            <person name="Wojciechowski M.F."/>
        </authorList>
    </citation>
    <scope>NUCLEOTIDE SEQUENCE</scope>
    <source>
        <strain evidence="2">SGP5-SGP5p</strain>
        <tissue evidence="2">Aerial part</tissue>
    </source>
</reference>
<comment type="caution">
    <text evidence="2">The sequence shown here is derived from an EMBL/GenBank/DDBJ whole genome shotgun (WGS) entry which is preliminary data.</text>
</comment>
<feature type="domain" description="FAR1" evidence="1">
    <location>
        <begin position="95"/>
        <end position="185"/>
    </location>
</feature>
<dbReference type="PANTHER" id="PTHR46328">
    <property type="entry name" value="FAR-RED IMPAIRED RESPONSIVE (FAR1) FAMILY PROTEIN-RELATED"/>
    <property type="match status" value="1"/>
</dbReference>
<dbReference type="InterPro" id="IPR004330">
    <property type="entry name" value="FAR1_DNA_bnd_dom"/>
</dbReference>
<proteinExistence type="predicted"/>
<dbReference type="OrthoDB" id="2929958at2759"/>
<sequence>MLFHPPHTKDRLILQLSSNIVMFLTFNSGPGMEGVDPMGIVDETQCVQDIMDDIVTEEKQNEGTSWNFIDKRLDDHDENNMKKLIFKTPVECEVFYLTYAKAVGFGARREALRMNRHGIVTSLRFCCDREGVRSEKDKNRGDKKRKARDETRCFCKAFISIKYMKIACQHIVKEFKKEHNHHLVPPQQATYHPHVDVDKLDDDTLVVDWVTFFIGHIGFDSSEVLNNLKTLIKGMLCKNPKNRPSEATRLISNKTISNCNVKKPNALQNILTEPEVGKLGESMSPMCCNHARVVQRGKIEVSAKVLKPTIIPPIIKPAVDSPAIVLVRVCADSVRVHASPSLEHQVVD</sequence>
<evidence type="ECO:0000313" key="3">
    <source>
        <dbReference type="Proteomes" id="UP001153076"/>
    </source>
</evidence>
<protein>
    <recommendedName>
        <fullName evidence="1">FAR1 domain-containing protein</fullName>
    </recommendedName>
</protein>
<name>A0A9Q1JT43_9CARY</name>
<accession>A0A9Q1JT43</accession>
<gene>
    <name evidence="2" type="ORF">Cgig2_011903</name>
</gene>
<dbReference type="AlphaFoldDB" id="A0A9Q1JT43"/>
<dbReference type="Proteomes" id="UP001153076">
    <property type="component" value="Unassembled WGS sequence"/>
</dbReference>
<keyword evidence="3" id="KW-1185">Reference proteome</keyword>